<keyword evidence="10" id="KW-1185">Reference proteome</keyword>
<feature type="transmembrane region" description="Helical" evidence="8">
    <location>
        <begin position="35"/>
        <end position="55"/>
    </location>
</feature>
<evidence type="ECO:0000256" key="2">
    <source>
        <dbReference type="ARBA" id="ARBA00010145"/>
    </source>
</evidence>
<name>A0ABV1GB80_9FIRM</name>
<dbReference type="Proteomes" id="UP001477672">
    <property type="component" value="Unassembled WGS sequence"/>
</dbReference>
<proteinExistence type="inferred from homology"/>
<comment type="similarity">
    <text evidence="2">Belongs to the auxin efflux carrier (TC 2.A.69) family.</text>
</comment>
<feature type="transmembrane region" description="Helical" evidence="8">
    <location>
        <begin position="61"/>
        <end position="84"/>
    </location>
</feature>
<feature type="transmembrane region" description="Helical" evidence="8">
    <location>
        <begin position="96"/>
        <end position="116"/>
    </location>
</feature>
<organism evidence="9 10">
    <name type="scientific">Ruthenibacterium intestinale</name>
    <dbReference type="NCBI Taxonomy" id="3133163"/>
    <lineage>
        <taxon>Bacteria</taxon>
        <taxon>Bacillati</taxon>
        <taxon>Bacillota</taxon>
        <taxon>Clostridia</taxon>
        <taxon>Eubacteriales</taxon>
        <taxon>Oscillospiraceae</taxon>
        <taxon>Ruthenibacterium</taxon>
    </lineage>
</organism>
<feature type="transmembrane region" description="Helical" evidence="8">
    <location>
        <begin position="253"/>
        <end position="272"/>
    </location>
</feature>
<evidence type="ECO:0000313" key="10">
    <source>
        <dbReference type="Proteomes" id="UP001477672"/>
    </source>
</evidence>
<evidence type="ECO:0000256" key="6">
    <source>
        <dbReference type="ARBA" id="ARBA00022989"/>
    </source>
</evidence>
<keyword evidence="7 8" id="KW-0472">Membrane</keyword>
<feature type="transmembrane region" description="Helical" evidence="8">
    <location>
        <begin position="224"/>
        <end position="247"/>
    </location>
</feature>
<keyword evidence="5 8" id="KW-0812">Transmembrane</keyword>
<feature type="transmembrane region" description="Helical" evidence="8">
    <location>
        <begin position="188"/>
        <end position="212"/>
    </location>
</feature>
<accession>A0ABV1GB80</accession>
<comment type="caution">
    <text evidence="9">The sequence shown here is derived from an EMBL/GenBank/DDBJ whole genome shotgun (WGS) entry which is preliminary data.</text>
</comment>
<dbReference type="InterPro" id="IPR004776">
    <property type="entry name" value="Mem_transp_PIN-like"/>
</dbReference>
<feature type="transmembrane region" description="Helical" evidence="8">
    <location>
        <begin position="122"/>
        <end position="143"/>
    </location>
</feature>
<dbReference type="Gene3D" id="1.20.1530.20">
    <property type="match status" value="1"/>
</dbReference>
<evidence type="ECO:0000256" key="5">
    <source>
        <dbReference type="ARBA" id="ARBA00022692"/>
    </source>
</evidence>
<reference evidence="9 10" key="1">
    <citation type="submission" date="2024-03" db="EMBL/GenBank/DDBJ databases">
        <title>Human intestinal bacterial collection.</title>
        <authorList>
            <person name="Pauvert C."/>
            <person name="Hitch T.C.A."/>
            <person name="Clavel T."/>
        </authorList>
    </citation>
    <scope>NUCLEOTIDE SEQUENCE [LARGE SCALE GENOMIC DNA]</scope>
    <source>
        <strain evidence="9 10">CLA-JM-H11</strain>
    </source>
</reference>
<comment type="subcellular location">
    <subcellularLocation>
        <location evidence="1">Cell membrane</location>
        <topology evidence="1">Multi-pass membrane protein</topology>
    </subcellularLocation>
</comment>
<evidence type="ECO:0000256" key="8">
    <source>
        <dbReference type="SAM" id="Phobius"/>
    </source>
</evidence>
<feature type="transmembrane region" description="Helical" evidence="8">
    <location>
        <begin position="164"/>
        <end position="182"/>
    </location>
</feature>
<keyword evidence="3" id="KW-0813">Transport</keyword>
<evidence type="ECO:0000256" key="4">
    <source>
        <dbReference type="ARBA" id="ARBA00022475"/>
    </source>
</evidence>
<dbReference type="EMBL" id="JBBMFA010000036">
    <property type="protein sequence ID" value="MEQ2519100.1"/>
    <property type="molecule type" value="Genomic_DNA"/>
</dbReference>
<dbReference type="RefSeq" id="WP_349214351.1">
    <property type="nucleotide sequence ID" value="NZ_JBBMFA010000036.1"/>
</dbReference>
<dbReference type="Pfam" id="PF03547">
    <property type="entry name" value="Mem_trans"/>
    <property type="match status" value="2"/>
</dbReference>
<dbReference type="PANTHER" id="PTHR36838">
    <property type="entry name" value="AUXIN EFFLUX CARRIER FAMILY PROTEIN"/>
    <property type="match status" value="1"/>
</dbReference>
<dbReference type="PANTHER" id="PTHR36838:SF3">
    <property type="entry name" value="TRANSPORTER AUXIN EFFLUX CARRIER EC FAMILY"/>
    <property type="match status" value="1"/>
</dbReference>
<evidence type="ECO:0000313" key="9">
    <source>
        <dbReference type="EMBL" id="MEQ2519100.1"/>
    </source>
</evidence>
<gene>
    <name evidence="9" type="ORF">WMO24_01410</name>
</gene>
<evidence type="ECO:0000256" key="7">
    <source>
        <dbReference type="ARBA" id="ARBA00023136"/>
    </source>
</evidence>
<protein>
    <submittedName>
        <fullName evidence="9">AEC family transporter</fullName>
    </submittedName>
</protein>
<evidence type="ECO:0000256" key="1">
    <source>
        <dbReference type="ARBA" id="ARBA00004651"/>
    </source>
</evidence>
<keyword evidence="6 8" id="KW-1133">Transmembrane helix</keyword>
<sequence>MDTLTTLENSLVYLVVLAGGYTLKRLRVLKKEDAGFLSALIMNVTLPAAVLKGAANASFNSSFVIIFLSAMLLNVLLLSAGFFFSKGRPGPERGLMILNVNTFNNGNFAIPFLSALVSSDAFAAMGMYDGGSALFTFGPNIALAQKAMEQGGKKVTLGDIFRKLFTTPSIWAYILMVVFSIVHWQPPALVMDVISMAGSANAFLAMLCVGILFEVQLPKSGYGLILTTLVTRYVICGLFAAGLWFFLPAPPETVRTLVVMTMAPVASCATMITIEAGCDGTMAAVINSISIVVSIIIMVLLLLLLPMPVRG</sequence>
<evidence type="ECO:0000256" key="3">
    <source>
        <dbReference type="ARBA" id="ARBA00022448"/>
    </source>
</evidence>
<keyword evidence="4" id="KW-1003">Cell membrane</keyword>
<feature type="transmembrane region" description="Helical" evidence="8">
    <location>
        <begin position="284"/>
        <end position="305"/>
    </location>
</feature>
<dbReference type="InterPro" id="IPR038770">
    <property type="entry name" value="Na+/solute_symporter_sf"/>
</dbReference>